<dbReference type="GO" id="GO:0046872">
    <property type="term" value="F:metal ion binding"/>
    <property type="evidence" value="ECO:0007669"/>
    <property type="project" value="UniProtKB-KW"/>
</dbReference>
<dbReference type="InterPro" id="IPR004836">
    <property type="entry name" value="Na_Ca_Ex"/>
</dbReference>
<feature type="transmembrane region" description="Helical" evidence="18">
    <location>
        <begin position="188"/>
        <end position="208"/>
    </location>
</feature>
<evidence type="ECO:0000256" key="4">
    <source>
        <dbReference type="ARBA" id="ARBA00022475"/>
    </source>
</evidence>
<dbReference type="EMBL" id="JWZX01003274">
    <property type="protein sequence ID" value="KOO22465.1"/>
    <property type="molecule type" value="Genomic_DNA"/>
</dbReference>
<evidence type="ECO:0000256" key="5">
    <source>
        <dbReference type="ARBA" id="ARBA00022692"/>
    </source>
</evidence>
<evidence type="ECO:0000313" key="20">
    <source>
        <dbReference type="EMBL" id="KOO22465.1"/>
    </source>
</evidence>
<comment type="catalytic activity">
    <reaction evidence="17">
        <text>Ca(2+)(in) + 3 Na(+)(out) = Ca(2+)(out) + 3 Na(+)(in)</text>
        <dbReference type="Rhea" id="RHEA:69955"/>
        <dbReference type="ChEBI" id="CHEBI:29101"/>
        <dbReference type="ChEBI" id="CHEBI:29108"/>
    </reaction>
</comment>
<dbReference type="OrthoDB" id="418484at2759"/>
<dbReference type="Gene3D" id="1.20.1420.30">
    <property type="entry name" value="NCX, central ion-binding region"/>
    <property type="match status" value="2"/>
</dbReference>
<evidence type="ECO:0000313" key="21">
    <source>
        <dbReference type="Proteomes" id="UP000037460"/>
    </source>
</evidence>
<dbReference type="GO" id="GO:0098703">
    <property type="term" value="P:calcium ion import across plasma membrane"/>
    <property type="evidence" value="ECO:0007669"/>
    <property type="project" value="TreeGrafter"/>
</dbReference>
<keyword evidence="21" id="KW-1185">Reference proteome</keyword>
<sequence length="845" mass="90946">MEIQDDSSAPSSFVKYVTPACCALAVLAFMAVAYAATYLTRDDEDTPEFTAVEKSLGIYAAVESFVPWWFGSDSEPETCKDGLLITGPVQTPANAALFLTILLWMFLAVAIVADLFMEAIEAITSQETTTRTTLPNGRTKSVTSRVWNPTVANLTLMALGSSSPEILLSIIEIVSSGFYAGELGPSTIVGSAAFNLMVISAVCVMAIPNGEGRYIKDTNVFYMTATWSILAYIWLYVILVIATPDIVTMFEGVFTFVLFFIFVQLSYMTDIGAFNNLSFTALSRRCCRGKKVSETSWKRMRRVETSSKATAATKKSYAAYRIGATREATGAATREDIAKEFGLSLPHENLNQKSLENKGVFEFAHSKVMCNAASTAFEPWVDVHVVRHGSVLAPASVSYTCTEGGGTVAKGTVEFGPGQLLANLRFEISEEDKAKPSSSVIFTVELSAPSAGNMLGAVTMCAARIKDGNAPGVFILNKDLIEVPEHKGSYSIKVRRIDGSRGTVSCLVSTQDGTAIAPNDYEPIVDQLLEFGDGVTERSVTVNIVNDSSFEGDEDFKLIFSGAQGGARFSEECNGGPERALATVNIKCDDHEVGCEGLLVRLGINADEMQVVGFSWRAQFDDVIRYDGESPIEALLYVLAMPWRFICAFAPPPRLHGGWTCFWVVLSIIGILTAVIGDVAAHLGCCMGIKASTTAITLVAMGTSLPDTFASKTAAANEEYADASIGNITGSNSVNVFLGLGLPWAMAAVYWGVLFSPDKEASWRARYSEEPWYSPGMPVAFAVPAGDLGYSVGVFLICGTTTLAVLLLRRAVLGFEIGGPPHLAMLTAGFLVLLWFLYIALCVTK</sequence>
<comment type="similarity">
    <text evidence="2">Belongs to the Ca(2+):cation antiporter (CaCA) (TC 2.A.19) family. SLC8 subfamily.</text>
</comment>
<dbReference type="GO" id="GO:0007154">
    <property type="term" value="P:cell communication"/>
    <property type="evidence" value="ECO:0007669"/>
    <property type="project" value="InterPro"/>
</dbReference>
<dbReference type="InterPro" id="IPR003644">
    <property type="entry name" value="Calx_beta"/>
</dbReference>
<organism evidence="20 21">
    <name type="scientific">Chrysochromulina tobinii</name>
    <dbReference type="NCBI Taxonomy" id="1460289"/>
    <lineage>
        <taxon>Eukaryota</taxon>
        <taxon>Haptista</taxon>
        <taxon>Haptophyta</taxon>
        <taxon>Prymnesiophyceae</taxon>
        <taxon>Prymnesiales</taxon>
        <taxon>Chrysochromulinaceae</taxon>
        <taxon>Chrysochromulina</taxon>
    </lineage>
</organism>
<keyword evidence="11 18" id="KW-1133">Transmembrane helix</keyword>
<dbReference type="InterPro" id="IPR004837">
    <property type="entry name" value="NaCa_Exmemb"/>
</dbReference>
<dbReference type="GO" id="GO:0005516">
    <property type="term" value="F:calmodulin binding"/>
    <property type="evidence" value="ECO:0007669"/>
    <property type="project" value="UniProtKB-KW"/>
</dbReference>
<keyword evidence="13" id="KW-0406">Ion transport</keyword>
<dbReference type="Pfam" id="PF01699">
    <property type="entry name" value="Na_Ca_ex"/>
    <property type="match status" value="2"/>
</dbReference>
<keyword evidence="14 18" id="KW-0472">Membrane</keyword>
<dbReference type="Proteomes" id="UP000037460">
    <property type="component" value="Unassembled WGS sequence"/>
</dbReference>
<keyword evidence="5 18" id="KW-0812">Transmembrane</keyword>
<dbReference type="InterPro" id="IPR044880">
    <property type="entry name" value="NCX_ion-bd_dom_sf"/>
</dbReference>
<dbReference type="PANTHER" id="PTHR11878">
    <property type="entry name" value="SODIUM/CALCIUM EXCHANGER"/>
    <property type="match status" value="1"/>
</dbReference>
<dbReference type="PANTHER" id="PTHR11878:SF65">
    <property type="entry name" value="NA_CA-EXCHANGE PROTEIN, ISOFORM G"/>
    <property type="match status" value="1"/>
</dbReference>
<evidence type="ECO:0000256" key="18">
    <source>
        <dbReference type="SAM" id="Phobius"/>
    </source>
</evidence>
<feature type="transmembrane region" description="Helical" evidence="18">
    <location>
        <begin position="820"/>
        <end position="841"/>
    </location>
</feature>
<gene>
    <name evidence="20" type="ORF">Ctob_001445</name>
</gene>
<evidence type="ECO:0000256" key="17">
    <source>
        <dbReference type="ARBA" id="ARBA00033667"/>
    </source>
</evidence>
<dbReference type="SMART" id="SM00237">
    <property type="entry name" value="Calx_beta"/>
    <property type="match status" value="1"/>
</dbReference>
<feature type="transmembrane region" description="Helical" evidence="18">
    <location>
        <begin position="16"/>
        <end position="39"/>
    </location>
</feature>
<evidence type="ECO:0000256" key="13">
    <source>
        <dbReference type="ARBA" id="ARBA00023065"/>
    </source>
</evidence>
<feature type="transmembrane region" description="Helical" evidence="18">
    <location>
        <begin position="220"/>
        <end position="242"/>
    </location>
</feature>
<dbReference type="InterPro" id="IPR051171">
    <property type="entry name" value="CaCA"/>
</dbReference>
<dbReference type="GO" id="GO:0005432">
    <property type="term" value="F:calcium:sodium antiporter activity"/>
    <property type="evidence" value="ECO:0007669"/>
    <property type="project" value="InterPro"/>
</dbReference>
<keyword evidence="9" id="KW-0106">Calcium</keyword>
<feature type="transmembrane region" description="Helical" evidence="18">
    <location>
        <begin position="657"/>
        <end position="681"/>
    </location>
</feature>
<evidence type="ECO:0000256" key="12">
    <source>
        <dbReference type="ARBA" id="ARBA00023053"/>
    </source>
</evidence>
<accession>A0A0M0J7P1</accession>
<feature type="transmembrane region" description="Helical" evidence="18">
    <location>
        <begin position="248"/>
        <end position="267"/>
    </location>
</feature>
<dbReference type="GO" id="GO:0005886">
    <property type="term" value="C:plasma membrane"/>
    <property type="evidence" value="ECO:0007669"/>
    <property type="project" value="UniProtKB-SubCell"/>
</dbReference>
<evidence type="ECO:0000256" key="8">
    <source>
        <dbReference type="ARBA" id="ARBA00022737"/>
    </source>
</evidence>
<dbReference type="Gene3D" id="2.60.40.2030">
    <property type="match status" value="2"/>
</dbReference>
<evidence type="ECO:0000256" key="15">
    <source>
        <dbReference type="ARBA" id="ARBA00023180"/>
    </source>
</evidence>
<dbReference type="AlphaFoldDB" id="A0A0M0J7P1"/>
<feature type="transmembrane region" description="Helical" evidence="18">
    <location>
        <begin position="734"/>
        <end position="753"/>
    </location>
</feature>
<comment type="caution">
    <text evidence="20">The sequence shown here is derived from an EMBL/GenBank/DDBJ whole genome shotgun (WGS) entry which is preliminary data.</text>
</comment>
<dbReference type="InterPro" id="IPR038081">
    <property type="entry name" value="CalX-like_sf"/>
</dbReference>
<dbReference type="PRINTS" id="PR01259">
    <property type="entry name" value="NACAEXCHNGR"/>
</dbReference>
<evidence type="ECO:0000256" key="7">
    <source>
        <dbReference type="ARBA" id="ARBA00022729"/>
    </source>
</evidence>
<keyword evidence="15" id="KW-0325">Glycoprotein</keyword>
<keyword evidence="7" id="KW-0732">Signal</keyword>
<name>A0A0M0J7P1_9EUKA</name>
<protein>
    <submittedName>
        <fullName evidence="20">Sodium calcium exchanger 1-like protein</fullName>
    </submittedName>
</protein>
<dbReference type="Pfam" id="PF03160">
    <property type="entry name" value="Calx-beta"/>
    <property type="match status" value="2"/>
</dbReference>
<keyword evidence="6" id="KW-0479">Metal-binding</keyword>
<evidence type="ECO:0000256" key="1">
    <source>
        <dbReference type="ARBA" id="ARBA00004651"/>
    </source>
</evidence>
<keyword evidence="3" id="KW-0813">Transport</keyword>
<evidence type="ECO:0000256" key="10">
    <source>
        <dbReference type="ARBA" id="ARBA00022860"/>
    </source>
</evidence>
<keyword evidence="12" id="KW-0915">Sodium</keyword>
<keyword evidence="4" id="KW-1003">Cell membrane</keyword>
<evidence type="ECO:0000256" key="11">
    <source>
        <dbReference type="ARBA" id="ARBA00022989"/>
    </source>
</evidence>
<feature type="transmembrane region" description="Helical" evidence="18">
    <location>
        <begin position="788"/>
        <end position="808"/>
    </location>
</feature>
<keyword evidence="8" id="KW-0677">Repeat</keyword>
<evidence type="ECO:0000256" key="3">
    <source>
        <dbReference type="ARBA" id="ARBA00022448"/>
    </source>
</evidence>
<keyword evidence="10" id="KW-0112">Calmodulin-binding</keyword>
<evidence type="ECO:0000256" key="6">
    <source>
        <dbReference type="ARBA" id="ARBA00022723"/>
    </source>
</evidence>
<dbReference type="SUPFAM" id="SSF141072">
    <property type="entry name" value="CalX-like"/>
    <property type="match status" value="2"/>
</dbReference>
<evidence type="ECO:0000256" key="9">
    <source>
        <dbReference type="ARBA" id="ARBA00022837"/>
    </source>
</evidence>
<comment type="subcellular location">
    <subcellularLocation>
        <location evidence="1">Cell membrane</location>
        <topology evidence="1">Multi-pass membrane protein</topology>
    </subcellularLocation>
</comment>
<proteinExistence type="inferred from homology"/>
<feature type="domain" description="Calx-beta" evidence="19">
    <location>
        <begin position="461"/>
        <end position="561"/>
    </location>
</feature>
<evidence type="ECO:0000256" key="16">
    <source>
        <dbReference type="ARBA" id="ARBA00023201"/>
    </source>
</evidence>
<evidence type="ECO:0000256" key="2">
    <source>
        <dbReference type="ARBA" id="ARBA00007489"/>
    </source>
</evidence>
<reference evidence="21" key="1">
    <citation type="journal article" date="2015" name="PLoS Genet.">
        <title>Genome Sequence and Transcriptome Analyses of Chrysochromulina tobin: Metabolic Tools for Enhanced Algal Fitness in the Prominent Order Prymnesiales (Haptophyceae).</title>
        <authorList>
            <person name="Hovde B.T."/>
            <person name="Deodato C.R."/>
            <person name="Hunsperger H.M."/>
            <person name="Ryken S.A."/>
            <person name="Yost W."/>
            <person name="Jha R.K."/>
            <person name="Patterson J."/>
            <person name="Monnat R.J. Jr."/>
            <person name="Barlow S.B."/>
            <person name="Starkenburg S.R."/>
            <person name="Cattolico R.A."/>
        </authorList>
    </citation>
    <scope>NUCLEOTIDE SEQUENCE</scope>
    <source>
        <strain evidence="21">CCMP291</strain>
    </source>
</reference>
<keyword evidence="16" id="KW-0739">Sodium transport</keyword>
<evidence type="ECO:0000256" key="14">
    <source>
        <dbReference type="ARBA" id="ARBA00023136"/>
    </source>
</evidence>
<feature type="transmembrane region" description="Helical" evidence="18">
    <location>
        <begin position="95"/>
        <end position="117"/>
    </location>
</feature>
<evidence type="ECO:0000259" key="19">
    <source>
        <dbReference type="SMART" id="SM00237"/>
    </source>
</evidence>